<comment type="caution">
    <text evidence="3">The sequence shown here is derived from an EMBL/GenBank/DDBJ whole genome shotgun (WGS) entry which is preliminary data.</text>
</comment>
<name>A0ABV5CDU7_9SPHI</name>
<gene>
    <name evidence="3" type="ORF">WKR92_07780</name>
</gene>
<dbReference type="Proteomes" id="UP001580928">
    <property type="component" value="Unassembled WGS sequence"/>
</dbReference>
<evidence type="ECO:0000313" key="3">
    <source>
        <dbReference type="EMBL" id="MFB5945730.1"/>
    </source>
</evidence>
<protein>
    <submittedName>
        <fullName evidence="3">DUF4834 family protein</fullName>
    </submittedName>
</protein>
<evidence type="ECO:0000256" key="2">
    <source>
        <dbReference type="SAM" id="Phobius"/>
    </source>
</evidence>
<feature type="compositionally biased region" description="Basic and acidic residues" evidence="1">
    <location>
        <begin position="77"/>
        <end position="95"/>
    </location>
</feature>
<feature type="region of interest" description="Disordered" evidence="1">
    <location>
        <begin position="45"/>
        <end position="95"/>
    </location>
</feature>
<dbReference type="InterPro" id="IPR032272">
    <property type="entry name" value="DUF4834"/>
</dbReference>
<sequence>MAGFLKFLFIAIVVLWIVRLIASRLLPWLLRRFATKMQEQAYREFQAQSQRQARGPREHQRKAEGKINIEYIPPKPSNERGSKEAGEFVDFEEVK</sequence>
<keyword evidence="2" id="KW-0472">Membrane</keyword>
<reference evidence="3 4" key="1">
    <citation type="submission" date="2024-04" db="EMBL/GenBank/DDBJ databases">
        <title>Albibacterium profundi sp. nov., isolated from sediment of the Challenger Deep of Mariana Trench.</title>
        <authorList>
            <person name="Wang Y."/>
        </authorList>
    </citation>
    <scope>NUCLEOTIDE SEQUENCE [LARGE SCALE GENOMIC DNA]</scope>
    <source>
        <strain evidence="3 4">RHL897</strain>
    </source>
</reference>
<evidence type="ECO:0000256" key="1">
    <source>
        <dbReference type="SAM" id="MobiDB-lite"/>
    </source>
</evidence>
<keyword evidence="2" id="KW-0812">Transmembrane</keyword>
<organism evidence="3 4">
    <name type="scientific">Albibacterium profundi</name>
    <dbReference type="NCBI Taxonomy" id="3134906"/>
    <lineage>
        <taxon>Bacteria</taxon>
        <taxon>Pseudomonadati</taxon>
        <taxon>Bacteroidota</taxon>
        <taxon>Sphingobacteriia</taxon>
        <taxon>Sphingobacteriales</taxon>
        <taxon>Sphingobacteriaceae</taxon>
        <taxon>Albibacterium</taxon>
    </lineage>
</organism>
<dbReference type="RefSeq" id="WP_375557264.1">
    <property type="nucleotide sequence ID" value="NZ_JBBVGT010000002.1"/>
</dbReference>
<feature type="compositionally biased region" description="Basic and acidic residues" evidence="1">
    <location>
        <begin position="55"/>
        <end position="67"/>
    </location>
</feature>
<keyword evidence="4" id="KW-1185">Reference proteome</keyword>
<proteinExistence type="predicted"/>
<evidence type="ECO:0000313" key="4">
    <source>
        <dbReference type="Proteomes" id="UP001580928"/>
    </source>
</evidence>
<dbReference type="Pfam" id="PF16118">
    <property type="entry name" value="DUF4834"/>
    <property type="match status" value="1"/>
</dbReference>
<dbReference type="EMBL" id="JBBVGT010000002">
    <property type="protein sequence ID" value="MFB5945730.1"/>
    <property type="molecule type" value="Genomic_DNA"/>
</dbReference>
<feature type="transmembrane region" description="Helical" evidence="2">
    <location>
        <begin position="6"/>
        <end position="30"/>
    </location>
</feature>
<keyword evidence="2" id="KW-1133">Transmembrane helix</keyword>
<accession>A0ABV5CDU7</accession>